<dbReference type="EMBL" id="GL629756">
    <property type="protein sequence ID" value="EFX04990.1"/>
    <property type="molecule type" value="Genomic_DNA"/>
</dbReference>
<reference evidence="1 2" key="1">
    <citation type="journal article" date="2011" name="Proc. Natl. Acad. Sci. U.S.A.">
        <title>Genome and transcriptome analyses of the mountain pine beetle-fungal symbiont Grosmannia clavigera, a lodgepole pine pathogen.</title>
        <authorList>
            <person name="DiGuistini S."/>
            <person name="Wang Y."/>
            <person name="Liao N.Y."/>
            <person name="Taylor G."/>
            <person name="Tanguay P."/>
            <person name="Feau N."/>
            <person name="Henrissat B."/>
            <person name="Chan S.K."/>
            <person name="Hesse-Orce U."/>
            <person name="Alamouti S.M."/>
            <person name="Tsui C.K.M."/>
            <person name="Docking R.T."/>
            <person name="Levasseur A."/>
            <person name="Haridas S."/>
            <person name="Robertson G."/>
            <person name="Birol I."/>
            <person name="Holt R.A."/>
            <person name="Marra M.A."/>
            <person name="Hamelin R.C."/>
            <person name="Hirst M."/>
            <person name="Jones S.J.M."/>
            <person name="Bohlmann J."/>
            <person name="Breuil C."/>
        </authorList>
    </citation>
    <scope>NUCLEOTIDE SEQUENCE [LARGE SCALE GENOMIC DNA]</scope>
    <source>
        <strain evidence="2">kw1407 / UAMH 11150</strain>
    </source>
</reference>
<protein>
    <submittedName>
        <fullName evidence="1">Uncharacterized protein</fullName>
    </submittedName>
</protein>
<organism evidence="2">
    <name type="scientific">Grosmannia clavigera (strain kw1407 / UAMH 11150)</name>
    <name type="common">Blue stain fungus</name>
    <name type="synonym">Graphiocladiella clavigera</name>
    <dbReference type="NCBI Taxonomy" id="655863"/>
    <lineage>
        <taxon>Eukaryota</taxon>
        <taxon>Fungi</taxon>
        <taxon>Dikarya</taxon>
        <taxon>Ascomycota</taxon>
        <taxon>Pezizomycotina</taxon>
        <taxon>Sordariomycetes</taxon>
        <taxon>Sordariomycetidae</taxon>
        <taxon>Ophiostomatales</taxon>
        <taxon>Ophiostomataceae</taxon>
        <taxon>Leptographium</taxon>
    </lineage>
</organism>
<proteinExistence type="predicted"/>
<accession>F0XBE2</accession>
<dbReference type="OrthoDB" id="5123901at2759"/>
<dbReference type="eggNOG" id="ENOG502RPPI">
    <property type="taxonomic scope" value="Eukaryota"/>
</dbReference>
<sequence length="587" mass="66132">MFDDSSDDSGPERPPNFWVESRCRLCCFHFENGDEIIANLDGQRSPFTYAFVHDQQTELDPVFFMDVNVTFSRDGTKPPHRVKLAAGYHEECLNYWGSSFPPADFPAATRFSFTTPVYKEQQRKLRIENLLLRKLQRGEILVGSAVLPVETSAMIMRMLVRWFAASSTKQLWEDRTSCGAVLDCAKGVWAQYVHVDGVRYIAKLTSSPEADGIRLLNGETASEKTVLYVAEDHLGVRQLVFAEPDRDLSTLPGVTGPVDVAKSSDGRASIWWRTLNLAVDSRLHADSDGLKIRTIRVCSVHDRLPGPNRTLKGTVWPTPMSPSELAALFYLKCTPSLCREGDPGDHCMTSVVCNDPDVTGYTGFWAHNLVTIHAHRHGKDTSFYQDFDRLDPVFGVWQYFSIGQDETITDLFLQRGPRNEHVSLLFRTSLGKSFVFGPTWRPTLSPRAVESEYYLYEHVYHLPINMPTEIFFDVSPVGMHKLGLARGDGQQAGSIPPIGAVEAPTCPEFGDLFVSTVDLDRECDTLYLGFHSGSIYDRNPRHLIRISVDPKTIEPTLTWTTLPLKGVAELWFCQSFFHLTHALLERT</sequence>
<dbReference type="HOGENOM" id="CLU_016575_2_1_1"/>
<dbReference type="Proteomes" id="UP000007796">
    <property type="component" value="Unassembled WGS sequence"/>
</dbReference>
<dbReference type="GeneID" id="25978554"/>
<keyword evidence="2" id="KW-1185">Reference proteome</keyword>
<evidence type="ECO:0000313" key="1">
    <source>
        <dbReference type="EMBL" id="EFX04990.1"/>
    </source>
</evidence>
<dbReference type="InParanoid" id="F0XBE2"/>
<dbReference type="STRING" id="655863.F0XBE2"/>
<gene>
    <name evidence="1" type="ORF">CMQ_5252</name>
</gene>
<evidence type="ECO:0000313" key="2">
    <source>
        <dbReference type="Proteomes" id="UP000007796"/>
    </source>
</evidence>
<dbReference type="RefSeq" id="XP_014174472.1">
    <property type="nucleotide sequence ID" value="XM_014318997.1"/>
</dbReference>
<name>F0XBE2_GROCL</name>
<dbReference type="AlphaFoldDB" id="F0XBE2"/>